<evidence type="ECO:0000313" key="3">
    <source>
        <dbReference type="Proteomes" id="UP001152622"/>
    </source>
</evidence>
<proteinExistence type="predicted"/>
<protein>
    <submittedName>
        <fullName evidence="2">Uncharacterized protein</fullName>
    </submittedName>
</protein>
<gene>
    <name evidence="2" type="ORF">SKAU_G00039360</name>
</gene>
<comment type="caution">
    <text evidence="2">The sequence shown here is derived from an EMBL/GenBank/DDBJ whole genome shotgun (WGS) entry which is preliminary data.</text>
</comment>
<reference evidence="2" key="1">
    <citation type="journal article" date="2023" name="Science">
        <title>Genome structures resolve the early diversification of teleost fishes.</title>
        <authorList>
            <person name="Parey E."/>
            <person name="Louis A."/>
            <person name="Montfort J."/>
            <person name="Bouchez O."/>
            <person name="Roques C."/>
            <person name="Iampietro C."/>
            <person name="Lluch J."/>
            <person name="Castinel A."/>
            <person name="Donnadieu C."/>
            <person name="Desvignes T."/>
            <person name="Floi Bucao C."/>
            <person name="Jouanno E."/>
            <person name="Wen M."/>
            <person name="Mejri S."/>
            <person name="Dirks R."/>
            <person name="Jansen H."/>
            <person name="Henkel C."/>
            <person name="Chen W.J."/>
            <person name="Zahm M."/>
            <person name="Cabau C."/>
            <person name="Klopp C."/>
            <person name="Thompson A.W."/>
            <person name="Robinson-Rechavi M."/>
            <person name="Braasch I."/>
            <person name="Lecointre G."/>
            <person name="Bobe J."/>
            <person name="Postlethwait J.H."/>
            <person name="Berthelot C."/>
            <person name="Roest Crollius H."/>
            <person name="Guiguen Y."/>
        </authorList>
    </citation>
    <scope>NUCLEOTIDE SEQUENCE</scope>
    <source>
        <strain evidence="2">WJC10195</strain>
    </source>
</reference>
<evidence type="ECO:0000256" key="1">
    <source>
        <dbReference type="SAM" id="MobiDB-lite"/>
    </source>
</evidence>
<dbReference type="AlphaFoldDB" id="A0A9Q1JF57"/>
<feature type="region of interest" description="Disordered" evidence="1">
    <location>
        <begin position="108"/>
        <end position="141"/>
    </location>
</feature>
<accession>A0A9Q1JF57</accession>
<keyword evidence="3" id="KW-1185">Reference proteome</keyword>
<dbReference type="Proteomes" id="UP001152622">
    <property type="component" value="Chromosome 1"/>
</dbReference>
<dbReference type="EMBL" id="JAINUF010000001">
    <property type="protein sequence ID" value="KAJ8383158.1"/>
    <property type="molecule type" value="Genomic_DNA"/>
</dbReference>
<feature type="compositionally biased region" description="Basic and acidic residues" evidence="1">
    <location>
        <begin position="39"/>
        <end position="49"/>
    </location>
</feature>
<sequence length="181" mass="19776">MPVQVTTELVKDHTIIPQPGFHTQLVWRKVGKGGNRGAPENERNRERNRSGGTAGRLFRRFPALRAGERRDRSFRFAVCRGLLTLSGVMIKVCSMYGSVAPQRGSWRLPPASLPAVPNTPTKKERAEPLRQSCSDRPACQGKGRFSGSGGKSMCLAHSTSSHDADAAVRVGLPLCGVSRRR</sequence>
<evidence type="ECO:0000313" key="2">
    <source>
        <dbReference type="EMBL" id="KAJ8383158.1"/>
    </source>
</evidence>
<name>A0A9Q1JF57_SYNKA</name>
<organism evidence="2 3">
    <name type="scientific">Synaphobranchus kaupii</name>
    <name type="common">Kaup's arrowtooth eel</name>
    <dbReference type="NCBI Taxonomy" id="118154"/>
    <lineage>
        <taxon>Eukaryota</taxon>
        <taxon>Metazoa</taxon>
        <taxon>Chordata</taxon>
        <taxon>Craniata</taxon>
        <taxon>Vertebrata</taxon>
        <taxon>Euteleostomi</taxon>
        <taxon>Actinopterygii</taxon>
        <taxon>Neopterygii</taxon>
        <taxon>Teleostei</taxon>
        <taxon>Anguilliformes</taxon>
        <taxon>Synaphobranchidae</taxon>
        <taxon>Synaphobranchus</taxon>
    </lineage>
</organism>
<feature type="region of interest" description="Disordered" evidence="1">
    <location>
        <begin position="31"/>
        <end position="54"/>
    </location>
</feature>